<sequence length="211" mass="24474">MLFLQCELFVLFFIICVNSQNTYSIPPQKLIVTKKGFRVSIPDEPEIETFFFHGNINKKVDFLDPNVVILSANKPINGEWLLEYKKEGFKTGDFISYWVHIRRNGETYLSRSIRYQVKEVLPDYPSSSNRPRYTPTSSTTSGYLSEDEIRKIFEYTDNNRLLTKSPNYSTLSPNEINEIFGTPTKSDENTVRTSTSTSTSTISYQWVWPDD</sequence>
<organism evidence="3 4">
    <name type="scientific">Ignelater luminosus</name>
    <name type="common">Cucubano</name>
    <name type="synonym">Pyrophorus luminosus</name>
    <dbReference type="NCBI Taxonomy" id="2038154"/>
    <lineage>
        <taxon>Eukaryota</taxon>
        <taxon>Metazoa</taxon>
        <taxon>Ecdysozoa</taxon>
        <taxon>Arthropoda</taxon>
        <taxon>Hexapoda</taxon>
        <taxon>Insecta</taxon>
        <taxon>Pterygota</taxon>
        <taxon>Neoptera</taxon>
        <taxon>Endopterygota</taxon>
        <taxon>Coleoptera</taxon>
        <taxon>Polyphaga</taxon>
        <taxon>Elateriformia</taxon>
        <taxon>Elateroidea</taxon>
        <taxon>Elateridae</taxon>
        <taxon>Agrypninae</taxon>
        <taxon>Pyrophorini</taxon>
        <taxon>Ignelater</taxon>
    </lineage>
</organism>
<dbReference type="Pfam" id="PF15886">
    <property type="entry name" value="CBM39"/>
    <property type="match status" value="1"/>
</dbReference>
<feature type="signal peptide" evidence="1">
    <location>
        <begin position="1"/>
        <end position="19"/>
    </location>
</feature>
<keyword evidence="4" id="KW-1185">Reference proteome</keyword>
<reference evidence="3" key="1">
    <citation type="submission" date="2019-08" db="EMBL/GenBank/DDBJ databases">
        <title>The genome of the North American firefly Photinus pyralis.</title>
        <authorList>
            <consortium name="Photinus pyralis genome working group"/>
            <person name="Fallon T.R."/>
            <person name="Sander Lower S.E."/>
            <person name="Weng J.-K."/>
        </authorList>
    </citation>
    <scope>NUCLEOTIDE SEQUENCE</scope>
    <source>
        <strain evidence="3">TRF0915ILg1</strain>
        <tissue evidence="3">Whole body</tissue>
    </source>
</reference>
<dbReference type="Proteomes" id="UP000801492">
    <property type="component" value="Unassembled WGS sequence"/>
</dbReference>
<dbReference type="InterPro" id="IPR043030">
    <property type="entry name" value="BGBP_N_sf"/>
</dbReference>
<name>A0A8K0C595_IGNLU</name>
<evidence type="ECO:0000256" key="1">
    <source>
        <dbReference type="SAM" id="SignalP"/>
    </source>
</evidence>
<dbReference type="InterPro" id="IPR031756">
    <property type="entry name" value="BGBP_N"/>
</dbReference>
<dbReference type="PROSITE" id="PS51969">
    <property type="entry name" value="CBM39"/>
    <property type="match status" value="1"/>
</dbReference>
<keyword evidence="1" id="KW-0732">Signal</keyword>
<evidence type="ECO:0000259" key="2">
    <source>
        <dbReference type="PROSITE" id="PS51969"/>
    </source>
</evidence>
<dbReference type="AlphaFoldDB" id="A0A8K0C595"/>
<feature type="domain" description="CBM39" evidence="2">
    <location>
        <begin position="23"/>
        <end position="122"/>
    </location>
</feature>
<accession>A0A8K0C595</accession>
<proteinExistence type="predicted"/>
<dbReference type="GO" id="GO:0030246">
    <property type="term" value="F:carbohydrate binding"/>
    <property type="evidence" value="ECO:0007669"/>
    <property type="project" value="InterPro"/>
</dbReference>
<feature type="chain" id="PRO_5035467477" description="CBM39 domain-containing protein" evidence="1">
    <location>
        <begin position="20"/>
        <end position="211"/>
    </location>
</feature>
<comment type="caution">
    <text evidence="3">The sequence shown here is derived from an EMBL/GenBank/DDBJ whole genome shotgun (WGS) entry which is preliminary data.</text>
</comment>
<dbReference type="EMBL" id="VTPC01090958">
    <property type="protein sequence ID" value="KAF2880539.1"/>
    <property type="molecule type" value="Genomic_DNA"/>
</dbReference>
<protein>
    <recommendedName>
        <fullName evidence="2">CBM39 domain-containing protein</fullName>
    </recommendedName>
</protein>
<gene>
    <name evidence="3" type="ORF">ILUMI_25637</name>
</gene>
<evidence type="ECO:0000313" key="3">
    <source>
        <dbReference type="EMBL" id="KAF2880539.1"/>
    </source>
</evidence>
<dbReference type="Gene3D" id="2.60.40.2140">
    <property type="entry name" value="Beta-1,3-glucan-recognition protein, N-terminal domain"/>
    <property type="match status" value="1"/>
</dbReference>
<evidence type="ECO:0000313" key="4">
    <source>
        <dbReference type="Proteomes" id="UP000801492"/>
    </source>
</evidence>
<dbReference type="OrthoDB" id="4781at2759"/>